<keyword evidence="1" id="KW-1133">Transmembrane helix</keyword>
<dbReference type="Proteomes" id="UP000007115">
    <property type="component" value="Unassembled WGS sequence"/>
</dbReference>
<organism evidence="2 3">
    <name type="scientific">Hypocrea virens (strain Gv29-8 / FGSC 10586)</name>
    <name type="common">Gliocladium virens</name>
    <name type="synonym">Trichoderma virens</name>
    <dbReference type="NCBI Taxonomy" id="413071"/>
    <lineage>
        <taxon>Eukaryota</taxon>
        <taxon>Fungi</taxon>
        <taxon>Dikarya</taxon>
        <taxon>Ascomycota</taxon>
        <taxon>Pezizomycotina</taxon>
        <taxon>Sordariomycetes</taxon>
        <taxon>Hypocreomycetidae</taxon>
        <taxon>Hypocreales</taxon>
        <taxon>Hypocreaceae</taxon>
        <taxon>Trichoderma</taxon>
    </lineage>
</organism>
<evidence type="ECO:0000313" key="3">
    <source>
        <dbReference type="Proteomes" id="UP000007115"/>
    </source>
</evidence>
<name>G9N0M1_HYPVG</name>
<evidence type="ECO:0000313" key="2">
    <source>
        <dbReference type="EMBL" id="EHK19903.1"/>
    </source>
</evidence>
<dbReference type="OrthoDB" id="5049160at2759"/>
<gene>
    <name evidence="2" type="ORF">TRIVIDRAFT_203453</name>
</gene>
<dbReference type="VEuPathDB" id="FungiDB:TRIVIDRAFT_203453"/>
<proteinExistence type="predicted"/>
<keyword evidence="3" id="KW-1185">Reference proteome</keyword>
<keyword evidence="1" id="KW-0472">Membrane</keyword>
<accession>G9N0M1</accession>
<comment type="caution">
    <text evidence="2">The sequence shown here is derived from an EMBL/GenBank/DDBJ whole genome shotgun (WGS) entry which is preliminary data.</text>
</comment>
<protein>
    <submittedName>
        <fullName evidence="2">Uncharacterized protein</fullName>
    </submittedName>
</protein>
<reference evidence="2 3" key="1">
    <citation type="journal article" date="2011" name="Genome Biol.">
        <title>Comparative genome sequence analysis underscores mycoparasitism as the ancestral life style of Trichoderma.</title>
        <authorList>
            <person name="Kubicek C.P."/>
            <person name="Herrera-Estrella A."/>
            <person name="Seidl-Seiboth V."/>
            <person name="Martinez D.A."/>
            <person name="Druzhinina I.S."/>
            <person name="Thon M."/>
            <person name="Zeilinger S."/>
            <person name="Casas-Flores S."/>
            <person name="Horwitz B.A."/>
            <person name="Mukherjee P.K."/>
            <person name="Mukherjee M."/>
            <person name="Kredics L."/>
            <person name="Alcaraz L.D."/>
            <person name="Aerts A."/>
            <person name="Antal Z."/>
            <person name="Atanasova L."/>
            <person name="Cervantes-Badillo M.G."/>
            <person name="Challacombe J."/>
            <person name="Chertkov O."/>
            <person name="McCluskey K."/>
            <person name="Coulpier F."/>
            <person name="Deshpande N."/>
            <person name="von Doehren H."/>
            <person name="Ebbole D.J."/>
            <person name="Esquivel-Naranjo E.U."/>
            <person name="Fekete E."/>
            <person name="Flipphi M."/>
            <person name="Glaser F."/>
            <person name="Gomez-Rodriguez E.Y."/>
            <person name="Gruber S."/>
            <person name="Han C."/>
            <person name="Henrissat B."/>
            <person name="Hermosa R."/>
            <person name="Hernandez-Onate M."/>
            <person name="Karaffa L."/>
            <person name="Kosti I."/>
            <person name="Le Crom S."/>
            <person name="Lindquist E."/>
            <person name="Lucas S."/>
            <person name="Luebeck M."/>
            <person name="Luebeck P.S."/>
            <person name="Margeot A."/>
            <person name="Metz B."/>
            <person name="Misra M."/>
            <person name="Nevalainen H."/>
            <person name="Omann M."/>
            <person name="Packer N."/>
            <person name="Perrone G."/>
            <person name="Uresti-Rivera E.E."/>
            <person name="Salamov A."/>
            <person name="Schmoll M."/>
            <person name="Seiboth B."/>
            <person name="Shapiro H."/>
            <person name="Sukno S."/>
            <person name="Tamayo-Ramos J.A."/>
            <person name="Tisch D."/>
            <person name="Wiest A."/>
            <person name="Wilkinson H.H."/>
            <person name="Zhang M."/>
            <person name="Coutinho P.M."/>
            <person name="Kenerley C.M."/>
            <person name="Monte E."/>
            <person name="Baker S.E."/>
            <person name="Grigoriev I.V."/>
        </authorList>
    </citation>
    <scope>NUCLEOTIDE SEQUENCE [LARGE SCALE GENOMIC DNA]</scope>
    <source>
        <strain evidence="3">Gv29-8 / FGSC 10586</strain>
    </source>
</reference>
<dbReference type="OMA" id="VETTWID"/>
<dbReference type="GeneID" id="25790247"/>
<dbReference type="EMBL" id="ABDF02000082">
    <property type="protein sequence ID" value="EHK19903.1"/>
    <property type="molecule type" value="Genomic_DNA"/>
</dbReference>
<dbReference type="InParanoid" id="G9N0M1"/>
<sequence>MSSSWEVETEYQVETTWIDLRVVMFHHGDYLLYHVPLRSSDEGIDVILKLKRSLVASRGWWTNTLMKVVPFLTPVVYNATMCPVPIEAISRDLPCIVDIGAEYRCHVLTKALHNPREFPIGCDFVSSYRRFSALVETPGTLRARDVLLIRLEIDKLILSAIILLSIILSIICGVVAGFCWKSLDTGLGVFGAVIGVDGIVMGQLDNASSFAGLPLDTGMAKYVYTRIHKKMQFRFRLCCTSYLGS</sequence>
<dbReference type="AlphaFoldDB" id="G9N0M1"/>
<dbReference type="RefSeq" id="XP_013954098.1">
    <property type="nucleotide sequence ID" value="XM_014098623.1"/>
</dbReference>
<dbReference type="HOGENOM" id="CLU_099118_0_0_1"/>
<feature type="transmembrane region" description="Helical" evidence="1">
    <location>
        <begin position="156"/>
        <end position="180"/>
    </location>
</feature>
<evidence type="ECO:0000256" key="1">
    <source>
        <dbReference type="SAM" id="Phobius"/>
    </source>
</evidence>
<dbReference type="eggNOG" id="ENOG502SRPC">
    <property type="taxonomic scope" value="Eukaryota"/>
</dbReference>
<keyword evidence="1" id="KW-0812">Transmembrane</keyword>